<evidence type="ECO:0000259" key="1">
    <source>
        <dbReference type="Pfam" id="PF13460"/>
    </source>
</evidence>
<dbReference type="Pfam" id="PF13460">
    <property type="entry name" value="NAD_binding_10"/>
    <property type="match status" value="1"/>
</dbReference>
<organism evidence="2 3">
    <name type="scientific">Kineococcus gynurae</name>
    <dbReference type="NCBI Taxonomy" id="452979"/>
    <lineage>
        <taxon>Bacteria</taxon>
        <taxon>Bacillati</taxon>
        <taxon>Actinomycetota</taxon>
        <taxon>Actinomycetes</taxon>
        <taxon>Kineosporiales</taxon>
        <taxon>Kineosporiaceae</taxon>
        <taxon>Kineococcus</taxon>
    </lineage>
</organism>
<dbReference type="EMBL" id="JBHMDM010000007">
    <property type="protein sequence ID" value="MFB9377998.1"/>
    <property type="molecule type" value="Genomic_DNA"/>
</dbReference>
<dbReference type="PANTHER" id="PTHR15020:SF50">
    <property type="entry name" value="UPF0659 PROTEIN YMR090W"/>
    <property type="match status" value="1"/>
</dbReference>
<evidence type="ECO:0000313" key="2">
    <source>
        <dbReference type="EMBL" id="MFB9377998.1"/>
    </source>
</evidence>
<dbReference type="Proteomes" id="UP001589748">
    <property type="component" value="Unassembled WGS sequence"/>
</dbReference>
<feature type="domain" description="NAD(P)-binding" evidence="1">
    <location>
        <begin position="12"/>
        <end position="201"/>
    </location>
</feature>
<reference evidence="2 3" key="1">
    <citation type="submission" date="2024-09" db="EMBL/GenBank/DDBJ databases">
        <authorList>
            <person name="Sun Q."/>
            <person name="Mori K."/>
        </authorList>
    </citation>
    <scope>NUCLEOTIDE SEQUENCE [LARGE SCALE GENOMIC DNA]</scope>
    <source>
        <strain evidence="2 3">TISTR 1856</strain>
    </source>
</reference>
<sequence>MIQQSQTVVVAGAHGQIARLLLRQLTSAGALVRGIVRNPDHVEDVRSDGAEPVVLDLESAAADDVAAVLRGADAVVFAAGAGPGSGTARKDTVDRAAAVLLADAAEAAGVRQYVLVSSTGVEKVRDGVTPEGVDETFVAYLRAKLAAEDDLRARPGLDLAVLRPGQLTDDEPTGHVHLAPSVPRGPVPRADVAAVLAELLHAMAAGVRPPAGGWVLELVSGEVPLDEAVAAAAG</sequence>
<dbReference type="InterPro" id="IPR036291">
    <property type="entry name" value="NAD(P)-bd_dom_sf"/>
</dbReference>
<dbReference type="Gene3D" id="3.40.50.720">
    <property type="entry name" value="NAD(P)-binding Rossmann-like Domain"/>
    <property type="match status" value="1"/>
</dbReference>
<keyword evidence="3" id="KW-1185">Reference proteome</keyword>
<gene>
    <name evidence="2" type="ORF">ACFFVI_13580</name>
</gene>
<comment type="caution">
    <text evidence="2">The sequence shown here is derived from an EMBL/GenBank/DDBJ whole genome shotgun (WGS) entry which is preliminary data.</text>
</comment>
<dbReference type="InterPro" id="IPR016040">
    <property type="entry name" value="NAD(P)-bd_dom"/>
</dbReference>
<dbReference type="RefSeq" id="WP_380137561.1">
    <property type="nucleotide sequence ID" value="NZ_JBHLUI010000008.1"/>
</dbReference>
<evidence type="ECO:0000313" key="3">
    <source>
        <dbReference type="Proteomes" id="UP001589748"/>
    </source>
</evidence>
<protein>
    <submittedName>
        <fullName evidence="2">NAD(P)H-binding protein</fullName>
    </submittedName>
</protein>
<proteinExistence type="predicted"/>
<name>A0ABV5LV78_9ACTN</name>
<dbReference type="SUPFAM" id="SSF51735">
    <property type="entry name" value="NAD(P)-binding Rossmann-fold domains"/>
    <property type="match status" value="1"/>
</dbReference>
<accession>A0ABV5LV78</accession>
<dbReference type="PANTHER" id="PTHR15020">
    <property type="entry name" value="FLAVIN REDUCTASE-RELATED"/>
    <property type="match status" value="1"/>
</dbReference>